<name>A0A2S2NIM1_SCHGA</name>
<gene>
    <name evidence="1" type="ORF">g.41264</name>
</gene>
<reference evidence="1" key="1">
    <citation type="submission" date="2018-04" db="EMBL/GenBank/DDBJ databases">
        <title>Transcriptome of Schizaphis graminum biotype I.</title>
        <authorList>
            <person name="Scully E.D."/>
            <person name="Geib S.M."/>
            <person name="Palmer N.A."/>
            <person name="Koch K."/>
            <person name="Bradshaw J."/>
            <person name="Heng-Moss T."/>
            <person name="Sarath G."/>
        </authorList>
    </citation>
    <scope>NUCLEOTIDE SEQUENCE</scope>
</reference>
<evidence type="ECO:0008006" key="2">
    <source>
        <dbReference type="Google" id="ProtNLM"/>
    </source>
</evidence>
<organism evidence="1">
    <name type="scientific">Schizaphis graminum</name>
    <name type="common">Green bug aphid</name>
    <dbReference type="NCBI Taxonomy" id="13262"/>
    <lineage>
        <taxon>Eukaryota</taxon>
        <taxon>Metazoa</taxon>
        <taxon>Ecdysozoa</taxon>
        <taxon>Arthropoda</taxon>
        <taxon>Hexapoda</taxon>
        <taxon>Insecta</taxon>
        <taxon>Pterygota</taxon>
        <taxon>Neoptera</taxon>
        <taxon>Paraneoptera</taxon>
        <taxon>Hemiptera</taxon>
        <taxon>Sternorrhyncha</taxon>
        <taxon>Aphidomorpha</taxon>
        <taxon>Aphidoidea</taxon>
        <taxon>Aphididae</taxon>
        <taxon>Aphidini</taxon>
        <taxon>Schizaphis</taxon>
    </lineage>
</organism>
<protein>
    <recommendedName>
        <fullName evidence="2">THAP-type domain-containing protein</fullName>
    </recommendedName>
</protein>
<accession>A0A2S2NIM1</accession>
<proteinExistence type="predicted"/>
<evidence type="ECO:0000313" key="1">
    <source>
        <dbReference type="EMBL" id="MBY17005.1"/>
    </source>
</evidence>
<sequence length="222" mass="25578">MINAQIKDTGLGNCMALEDIPVLNCSSVNDPVTAFNNSNCILNSDVELELEEYNFETDGFHLNNLSQFSKEVSLYKAGFLSHKLPTKIKCDVCNGALFGKKGNYFYSIINMKDKRGLHYPRNDVVQIYVATEKYFKTYDKKPFNKMLIIINVLKSFINNDLIFHSIKHHNDQNGPLDNHVILLIKAIISTYSDIKINYFCRTQNETLSLRTWYNKLTLFRGQ</sequence>
<dbReference type="EMBL" id="GGMR01004386">
    <property type="protein sequence ID" value="MBY17005.1"/>
    <property type="molecule type" value="Transcribed_RNA"/>
</dbReference>
<dbReference type="AlphaFoldDB" id="A0A2S2NIM1"/>